<dbReference type="AlphaFoldDB" id="A0A6A5K0G3"/>
<evidence type="ECO:0000259" key="1">
    <source>
        <dbReference type="Pfam" id="PF06985"/>
    </source>
</evidence>
<dbReference type="Pfam" id="PF06985">
    <property type="entry name" value="HET"/>
    <property type="match status" value="1"/>
</dbReference>
<dbReference type="PANTHER" id="PTHR10622">
    <property type="entry name" value="HET DOMAIN-CONTAINING PROTEIN"/>
    <property type="match status" value="1"/>
</dbReference>
<gene>
    <name evidence="2" type="ORF">BDW02DRAFT_642224</name>
</gene>
<proteinExistence type="predicted"/>
<feature type="domain" description="Heterokaryon incompatibility" evidence="1">
    <location>
        <begin position="25"/>
        <end position="132"/>
    </location>
</feature>
<protein>
    <recommendedName>
        <fullName evidence="1">Heterokaryon incompatibility domain-containing protein</fullName>
    </recommendedName>
</protein>
<reference evidence="2" key="1">
    <citation type="submission" date="2020-01" db="EMBL/GenBank/DDBJ databases">
        <authorList>
            <consortium name="DOE Joint Genome Institute"/>
            <person name="Haridas S."/>
            <person name="Albert R."/>
            <person name="Binder M."/>
            <person name="Bloem J."/>
            <person name="Labutti K."/>
            <person name="Salamov A."/>
            <person name="Andreopoulos B."/>
            <person name="Baker S.E."/>
            <person name="Barry K."/>
            <person name="Bills G."/>
            <person name="Bluhm B.H."/>
            <person name="Cannon C."/>
            <person name="Castanera R."/>
            <person name="Culley D.E."/>
            <person name="Daum C."/>
            <person name="Ezra D."/>
            <person name="Gonzalez J.B."/>
            <person name="Henrissat B."/>
            <person name="Kuo A."/>
            <person name="Liang C."/>
            <person name="Lipzen A."/>
            <person name="Lutzoni F."/>
            <person name="Magnuson J."/>
            <person name="Mondo S."/>
            <person name="Nolan M."/>
            <person name="Ohm R."/>
            <person name="Pangilinan J."/>
            <person name="Park H.-J."/>
            <person name="Ramirez L."/>
            <person name="Alfaro M."/>
            <person name="Sun H."/>
            <person name="Tritt A."/>
            <person name="Yoshinaga Y."/>
            <person name="Zwiers L.-H."/>
            <person name="Turgeon B.G."/>
            <person name="Goodwin S.B."/>
            <person name="Spatafora J.W."/>
            <person name="Crous P.W."/>
            <person name="Grigoriev I.V."/>
        </authorList>
    </citation>
    <scope>NUCLEOTIDE SEQUENCE</scope>
    <source>
        <strain evidence="2">P77</strain>
    </source>
</reference>
<dbReference type="InterPro" id="IPR010730">
    <property type="entry name" value="HET"/>
</dbReference>
<dbReference type="OrthoDB" id="674604at2759"/>
<dbReference type="Proteomes" id="UP000800040">
    <property type="component" value="Unassembled WGS sequence"/>
</dbReference>
<organism evidence="2 3">
    <name type="scientific">Decorospora gaudefroyi</name>
    <dbReference type="NCBI Taxonomy" id="184978"/>
    <lineage>
        <taxon>Eukaryota</taxon>
        <taxon>Fungi</taxon>
        <taxon>Dikarya</taxon>
        <taxon>Ascomycota</taxon>
        <taxon>Pezizomycotina</taxon>
        <taxon>Dothideomycetes</taxon>
        <taxon>Pleosporomycetidae</taxon>
        <taxon>Pleosporales</taxon>
        <taxon>Pleosporineae</taxon>
        <taxon>Pleosporaceae</taxon>
        <taxon>Decorospora</taxon>
    </lineage>
</organism>
<evidence type="ECO:0000313" key="3">
    <source>
        <dbReference type="Proteomes" id="UP000800040"/>
    </source>
</evidence>
<sequence length="253" mass="29067">MRLLKYGEDGELTITSFDDNAIPPYAILSHTWGADTEEVTFTDLTKSSGKDKPGYKKIRFCGEQASKDGLEYFWIDTCCINKENQAKLSLAIDSMFRWYRNSARCYVYLADVSSQTSNTNLEPSLQRSRCVVEFFSREWCKLSDKISLKSNIHKVTAIPYEALEGAPLSQFSVEERFQWRQNRHTKLKEDAAYSLSSIFDVDIAPVYGEGGEEAFRQLHNKIQCLRDLYATDPRKDKKRIEETKGGLLADSYR</sequence>
<dbReference type="EMBL" id="ML975398">
    <property type="protein sequence ID" value="KAF1830399.1"/>
    <property type="molecule type" value="Genomic_DNA"/>
</dbReference>
<keyword evidence="3" id="KW-1185">Reference proteome</keyword>
<dbReference type="PANTHER" id="PTHR10622:SF13">
    <property type="entry name" value="NACHT DOMAIN-CONTAINING PROTEIN"/>
    <property type="match status" value="1"/>
</dbReference>
<evidence type="ECO:0000313" key="2">
    <source>
        <dbReference type="EMBL" id="KAF1830399.1"/>
    </source>
</evidence>
<name>A0A6A5K0G3_9PLEO</name>
<accession>A0A6A5K0G3</accession>